<dbReference type="InterPro" id="IPR008927">
    <property type="entry name" value="6-PGluconate_DH-like_C_sf"/>
</dbReference>
<gene>
    <name evidence="12" type="primary">ywqF</name>
    <name evidence="12" type="ORF">NCTC10254_00500</name>
</gene>
<comment type="catalytic activity">
    <reaction evidence="6 7">
        <text>UDP-alpha-D-glucose + 2 NAD(+) + H2O = UDP-alpha-D-glucuronate + 2 NADH + 3 H(+)</text>
        <dbReference type="Rhea" id="RHEA:23596"/>
        <dbReference type="ChEBI" id="CHEBI:15377"/>
        <dbReference type="ChEBI" id="CHEBI:15378"/>
        <dbReference type="ChEBI" id="CHEBI:57540"/>
        <dbReference type="ChEBI" id="CHEBI:57945"/>
        <dbReference type="ChEBI" id="CHEBI:58052"/>
        <dbReference type="ChEBI" id="CHEBI:58885"/>
        <dbReference type="EC" id="1.1.1.22"/>
    </reaction>
</comment>
<dbReference type="RefSeq" id="WP_005523897.1">
    <property type="nucleotide sequence ID" value="NZ_CP050134.2"/>
</dbReference>
<dbReference type="Proteomes" id="UP000249886">
    <property type="component" value="Unassembled WGS sequence"/>
</dbReference>
<evidence type="ECO:0000313" key="12">
    <source>
        <dbReference type="EMBL" id="SPW24135.1"/>
    </source>
</evidence>
<evidence type="ECO:0000256" key="7">
    <source>
        <dbReference type="PIRNR" id="PIRNR000124"/>
    </source>
</evidence>
<evidence type="ECO:0000256" key="4">
    <source>
        <dbReference type="ARBA" id="ARBA00023002"/>
    </source>
</evidence>
<sequence>MKINVIGCGYLGTVHAACLATLGHEVVGVDTDAARVQRLSRGEAGFFEPGLPELLAQALGSGRLSFATEPTPAEVYFLTVGTPQVADGLAADVSFVHAAIDSILPVASLDAVVVGKSTVPVGTAAGLVDKLGGRALVWSPEFLREGFAVADTLHPDRLVYGLPDDPATACRAQNALDQVYESMLAADVPRLTMNYATAELVKMAANSFLATKISFMNTMAELCECTGGDVTLLAEALGLDARIGPLFLRAGIGFGGGCLPKDIRAIIARATELGVDDTVSFLHHVDAINQHSRDRVVDRALQLLGDEPEGKKVTVLGASFKPNSDDIRDSPALEVADRLHDQGAEVTVTDPQALFGVHRSFPHLHTESDITAALTGAELVLLLTEWQEFSHLDPQATIDLVERPQLIDGRNALNPRAWRAAGWRYTGMGR</sequence>
<evidence type="ECO:0000313" key="13">
    <source>
        <dbReference type="Proteomes" id="UP000249886"/>
    </source>
</evidence>
<dbReference type="Gene3D" id="1.20.5.100">
    <property type="entry name" value="Cytochrome c1, transmembrane anchor, C-terminal"/>
    <property type="match status" value="1"/>
</dbReference>
<dbReference type="InterPro" id="IPR014027">
    <property type="entry name" value="UDP-Glc/GDP-Man_DH_C"/>
</dbReference>
<dbReference type="EC" id="1.1.1.22" evidence="3 7"/>
<dbReference type="PIRSF" id="PIRSF000124">
    <property type="entry name" value="UDPglc_GDPman_dh"/>
    <property type="match status" value="1"/>
</dbReference>
<evidence type="ECO:0000256" key="3">
    <source>
        <dbReference type="ARBA" id="ARBA00012954"/>
    </source>
</evidence>
<evidence type="ECO:0000256" key="10">
    <source>
        <dbReference type="PIRSR" id="PIRSR500134-3"/>
    </source>
</evidence>
<dbReference type="GO" id="GO:0003979">
    <property type="term" value="F:UDP-glucose 6-dehydrogenase activity"/>
    <property type="evidence" value="ECO:0007669"/>
    <property type="project" value="UniProtKB-EC"/>
</dbReference>
<dbReference type="EMBL" id="UARK01000001">
    <property type="protein sequence ID" value="SPW24135.1"/>
    <property type="molecule type" value="Genomic_DNA"/>
</dbReference>
<dbReference type="PIRSF" id="PIRSF500134">
    <property type="entry name" value="UDPglc_DH_bac"/>
    <property type="match status" value="1"/>
</dbReference>
<comment type="caution">
    <text evidence="12">The sequence shown here is derived from an EMBL/GenBank/DDBJ whole genome shotgun (WGS) entry which is preliminary data.</text>
</comment>
<name>A0A6H9XAH3_9CORY</name>
<dbReference type="NCBIfam" id="TIGR03026">
    <property type="entry name" value="NDP-sugDHase"/>
    <property type="match status" value="1"/>
</dbReference>
<feature type="binding site" evidence="9">
    <location>
        <begin position="142"/>
        <end position="145"/>
    </location>
    <ligand>
        <name>substrate</name>
    </ligand>
</feature>
<evidence type="ECO:0000256" key="6">
    <source>
        <dbReference type="ARBA" id="ARBA00047473"/>
    </source>
</evidence>
<dbReference type="Pfam" id="PF03721">
    <property type="entry name" value="UDPG_MGDP_dh_N"/>
    <property type="match status" value="1"/>
</dbReference>
<feature type="binding site" evidence="10">
    <location>
        <position position="30"/>
    </location>
    <ligand>
        <name>NAD(+)</name>
        <dbReference type="ChEBI" id="CHEBI:57540"/>
    </ligand>
</feature>
<dbReference type="SMART" id="SM00984">
    <property type="entry name" value="UDPG_MGDP_dh_C"/>
    <property type="match status" value="1"/>
</dbReference>
<keyword evidence="5 7" id="KW-0520">NAD</keyword>
<dbReference type="GO" id="GO:0006065">
    <property type="term" value="P:UDP-glucuronate biosynthetic process"/>
    <property type="evidence" value="ECO:0007669"/>
    <property type="project" value="UniProtKB-UniPathway"/>
</dbReference>
<dbReference type="InterPro" id="IPR028357">
    <property type="entry name" value="UDPglc_DH_bac"/>
</dbReference>
<evidence type="ECO:0000256" key="9">
    <source>
        <dbReference type="PIRSR" id="PIRSR500134-2"/>
    </source>
</evidence>
<dbReference type="InterPro" id="IPR014026">
    <property type="entry name" value="UDP-Glc/GDP-Man_DH_dimer"/>
</dbReference>
<feature type="binding site" evidence="9">
    <location>
        <begin position="247"/>
        <end position="251"/>
    </location>
    <ligand>
        <name>substrate</name>
    </ligand>
</feature>
<dbReference type="Pfam" id="PF00984">
    <property type="entry name" value="UDPG_MGDP_dh"/>
    <property type="match status" value="1"/>
</dbReference>
<feature type="binding site" evidence="10">
    <location>
        <position position="261"/>
    </location>
    <ligand>
        <name>NAD(+)</name>
        <dbReference type="ChEBI" id="CHEBI:57540"/>
    </ligand>
</feature>
<feature type="binding site" evidence="9">
    <location>
        <position position="202"/>
    </location>
    <ligand>
        <name>substrate</name>
    </ligand>
</feature>
<dbReference type="SUPFAM" id="SSF51735">
    <property type="entry name" value="NAD(P)-binding Rossmann-fold domains"/>
    <property type="match status" value="1"/>
</dbReference>
<feature type="binding site" evidence="10">
    <location>
        <position position="35"/>
    </location>
    <ligand>
        <name>NAD(+)</name>
        <dbReference type="ChEBI" id="CHEBI:57540"/>
    </ligand>
</feature>
<protein>
    <recommendedName>
        <fullName evidence="3 7">UDP-glucose 6-dehydrogenase</fullName>
        <ecNumber evidence="3 7">1.1.1.22</ecNumber>
    </recommendedName>
</protein>
<evidence type="ECO:0000259" key="11">
    <source>
        <dbReference type="SMART" id="SM00984"/>
    </source>
</evidence>
<organism evidence="12 13">
    <name type="scientific">Corynebacterium matruchotii</name>
    <dbReference type="NCBI Taxonomy" id="43768"/>
    <lineage>
        <taxon>Bacteria</taxon>
        <taxon>Bacillati</taxon>
        <taxon>Actinomycetota</taxon>
        <taxon>Actinomycetes</taxon>
        <taxon>Mycobacteriales</taxon>
        <taxon>Corynebacteriaceae</taxon>
        <taxon>Corynebacterium</taxon>
    </lineage>
</organism>
<keyword evidence="4 7" id="KW-0560">Oxidoreductase</keyword>
<feature type="binding site" evidence="9">
    <location>
        <position position="255"/>
    </location>
    <ligand>
        <name>substrate</name>
    </ligand>
</feature>
<feature type="active site" description="Nucleophile" evidence="8">
    <location>
        <position position="258"/>
    </location>
</feature>
<evidence type="ECO:0000256" key="5">
    <source>
        <dbReference type="ARBA" id="ARBA00023027"/>
    </source>
</evidence>
<evidence type="ECO:0000256" key="1">
    <source>
        <dbReference type="ARBA" id="ARBA00004701"/>
    </source>
</evidence>
<dbReference type="UniPathway" id="UPA00038">
    <property type="reaction ID" value="UER00491"/>
</dbReference>
<dbReference type="PANTHER" id="PTHR43750">
    <property type="entry name" value="UDP-GLUCOSE 6-DEHYDROGENASE TUAD"/>
    <property type="match status" value="1"/>
</dbReference>
<comment type="similarity">
    <text evidence="2 7">Belongs to the UDP-glucose/GDP-mannose dehydrogenase family.</text>
</comment>
<accession>A0A6H9XAH3</accession>
<feature type="binding site" evidence="9">
    <location>
        <position position="321"/>
    </location>
    <ligand>
        <name>substrate</name>
    </ligand>
</feature>
<feature type="domain" description="UDP-glucose/GDP-mannose dehydrogenase C-terminal" evidence="11">
    <location>
        <begin position="314"/>
        <end position="415"/>
    </location>
</feature>
<dbReference type="SUPFAM" id="SSF48179">
    <property type="entry name" value="6-phosphogluconate dehydrogenase C-terminal domain-like"/>
    <property type="match status" value="1"/>
</dbReference>
<feature type="binding site" evidence="10">
    <location>
        <position position="82"/>
    </location>
    <ligand>
        <name>NAD(+)</name>
        <dbReference type="ChEBI" id="CHEBI:57540"/>
    </ligand>
</feature>
<comment type="pathway">
    <text evidence="1">Nucleotide-sugar biosynthesis; UDP-alpha-D-glucuronate biosynthesis; UDP-alpha-D-glucuronate from UDP-alpha-D-glucose: step 1/1.</text>
</comment>
<feature type="binding site" evidence="10">
    <location>
        <position position="118"/>
    </location>
    <ligand>
        <name>NAD(+)</name>
        <dbReference type="ChEBI" id="CHEBI:57540"/>
    </ligand>
</feature>
<dbReference type="InterPro" id="IPR001732">
    <property type="entry name" value="UDP-Glc/GDP-Man_DH_N"/>
</dbReference>
<dbReference type="GO" id="GO:0000271">
    <property type="term" value="P:polysaccharide biosynthetic process"/>
    <property type="evidence" value="ECO:0007669"/>
    <property type="project" value="InterPro"/>
</dbReference>
<feature type="binding site" evidence="10">
    <location>
        <position position="328"/>
    </location>
    <ligand>
        <name>NAD(+)</name>
        <dbReference type="ChEBI" id="CHEBI:57540"/>
    </ligand>
</feature>
<evidence type="ECO:0000256" key="8">
    <source>
        <dbReference type="PIRSR" id="PIRSR500134-1"/>
    </source>
</evidence>
<reference evidence="12 13" key="1">
    <citation type="submission" date="2018-06" db="EMBL/GenBank/DDBJ databases">
        <authorList>
            <consortium name="Pathogen Informatics"/>
            <person name="Doyle S."/>
        </authorList>
    </citation>
    <scope>NUCLEOTIDE SEQUENCE [LARGE SCALE GENOMIC DNA]</scope>
    <source>
        <strain evidence="12 13">NCTC10254</strain>
    </source>
</reference>
<dbReference type="Pfam" id="PF03720">
    <property type="entry name" value="UDPG_MGDP_dh_C"/>
    <property type="match status" value="1"/>
</dbReference>
<dbReference type="PANTHER" id="PTHR43750:SF3">
    <property type="entry name" value="UDP-GLUCOSE 6-DEHYDROGENASE TUAD"/>
    <property type="match status" value="1"/>
</dbReference>
<proteinExistence type="inferred from homology"/>
<dbReference type="SUPFAM" id="SSF52413">
    <property type="entry name" value="UDP-glucose/GDP-mannose dehydrogenase C-terminal domain"/>
    <property type="match status" value="1"/>
</dbReference>
<dbReference type="AlphaFoldDB" id="A0A6H9XAH3"/>
<dbReference type="InterPro" id="IPR036220">
    <property type="entry name" value="UDP-Glc/GDP-Man_DH_C_sf"/>
</dbReference>
<dbReference type="GeneID" id="84573064"/>
<feature type="binding site" evidence="10">
    <location>
        <position position="145"/>
    </location>
    <ligand>
        <name>NAD(+)</name>
        <dbReference type="ChEBI" id="CHEBI:57540"/>
    </ligand>
</feature>
<dbReference type="InterPro" id="IPR036291">
    <property type="entry name" value="NAD(P)-bd_dom_sf"/>
</dbReference>
<dbReference type="GO" id="GO:0051287">
    <property type="term" value="F:NAD binding"/>
    <property type="evidence" value="ECO:0007669"/>
    <property type="project" value="InterPro"/>
</dbReference>
<dbReference type="Gene3D" id="3.40.50.720">
    <property type="entry name" value="NAD(P)-binding Rossmann-like Domain"/>
    <property type="match status" value="2"/>
</dbReference>
<evidence type="ECO:0000256" key="2">
    <source>
        <dbReference type="ARBA" id="ARBA00006601"/>
    </source>
</evidence>
<dbReference type="InterPro" id="IPR017476">
    <property type="entry name" value="UDP-Glc/GDP-Man"/>
</dbReference>